<feature type="region of interest" description="Disordered" evidence="1">
    <location>
        <begin position="401"/>
        <end position="432"/>
    </location>
</feature>
<name>A0A921I3A6_9FIRM</name>
<comment type="caution">
    <text evidence="3">The sequence shown here is derived from an EMBL/GenBank/DDBJ whole genome shotgun (WGS) entry which is preliminary data.</text>
</comment>
<evidence type="ECO:0000313" key="3">
    <source>
        <dbReference type="EMBL" id="HJF95057.1"/>
    </source>
</evidence>
<protein>
    <submittedName>
        <fullName evidence="3">Relaxase/mobilization nuclease domain-containing protein</fullName>
    </submittedName>
</protein>
<dbReference type="InterPro" id="IPR005094">
    <property type="entry name" value="Endonuclease_MobA/VirD2"/>
</dbReference>
<evidence type="ECO:0000259" key="2">
    <source>
        <dbReference type="Pfam" id="PF03432"/>
    </source>
</evidence>
<proteinExistence type="predicted"/>
<reference evidence="3" key="1">
    <citation type="journal article" date="2021" name="PeerJ">
        <title>Extensive microbial diversity within the chicken gut microbiome revealed by metagenomics and culture.</title>
        <authorList>
            <person name="Gilroy R."/>
            <person name="Ravi A."/>
            <person name="Getino M."/>
            <person name="Pursley I."/>
            <person name="Horton D.L."/>
            <person name="Alikhan N.F."/>
            <person name="Baker D."/>
            <person name="Gharbi K."/>
            <person name="Hall N."/>
            <person name="Watson M."/>
            <person name="Adriaenssens E.M."/>
            <person name="Foster-Nyarko E."/>
            <person name="Jarju S."/>
            <person name="Secka A."/>
            <person name="Antonio M."/>
            <person name="Oren A."/>
            <person name="Chaudhuri R.R."/>
            <person name="La Ragione R."/>
            <person name="Hildebrand F."/>
            <person name="Pallen M.J."/>
        </authorList>
    </citation>
    <scope>NUCLEOTIDE SEQUENCE</scope>
    <source>
        <strain evidence="3">ChiSjej5B23-16112</strain>
    </source>
</reference>
<dbReference type="EMBL" id="DYVY01000160">
    <property type="protein sequence ID" value="HJF95057.1"/>
    <property type="molecule type" value="Genomic_DNA"/>
</dbReference>
<accession>A0A921I3A6</accession>
<feature type="compositionally biased region" description="Basic and acidic residues" evidence="1">
    <location>
        <begin position="419"/>
        <end position="432"/>
    </location>
</feature>
<evidence type="ECO:0000313" key="4">
    <source>
        <dbReference type="Proteomes" id="UP000769156"/>
    </source>
</evidence>
<feature type="domain" description="MobA/VirD2-like nuclease" evidence="2">
    <location>
        <begin position="41"/>
        <end position="170"/>
    </location>
</feature>
<gene>
    <name evidence="3" type="ORF">K8V82_09775</name>
</gene>
<sequence length="432" mass="50726">MAYTSIIPVSRLDNSITYIRNKDKTTKKGQSAGSLEEAIDYAMNRDKTERSIFEDAIGCVCETAYQDMVATKKRYHKMDGVQGYHLVQSFAKGEVTPELAHQIGMELAERLLQGKYEAVITTHLNTEHYHNHIVFNSVSMEDGKKYHSNSRSYYEDVRKASDALCLKYGLSVIEPKNRKGKSYAQWMAEQDGKPTWRTSIRLDIRDAVAESFTWKQFLEQMKQRGYQWKLNRKYIALKAPGMERYIRLRSLGKNYSEESIRQWILQPKSRTPAGKAGTSRTPKKKLKGMQALYYSYLYQMGVLKQKPKRISPVLRADIRKLDARIEQMEFLQKHQITTREELLAYRTPLEEQVQALTKERKRRYRSEPDSVRIGQINEELKPLRKDIRICIRIEQQSREMEERMRLAEQIQRQAEQEEDKTGKTRQKETESR</sequence>
<dbReference type="Proteomes" id="UP000769156">
    <property type="component" value="Unassembled WGS sequence"/>
</dbReference>
<organism evidence="3 4">
    <name type="scientific">Lachnoclostridium phocaeense</name>
    <dbReference type="NCBI Taxonomy" id="1871021"/>
    <lineage>
        <taxon>Bacteria</taxon>
        <taxon>Bacillati</taxon>
        <taxon>Bacillota</taxon>
        <taxon>Clostridia</taxon>
        <taxon>Lachnospirales</taxon>
        <taxon>Lachnospiraceae</taxon>
    </lineage>
</organism>
<evidence type="ECO:0000256" key="1">
    <source>
        <dbReference type="SAM" id="MobiDB-lite"/>
    </source>
</evidence>
<reference evidence="3" key="2">
    <citation type="submission" date="2021-09" db="EMBL/GenBank/DDBJ databases">
        <authorList>
            <person name="Gilroy R."/>
        </authorList>
    </citation>
    <scope>NUCLEOTIDE SEQUENCE</scope>
    <source>
        <strain evidence="3">ChiSjej5B23-16112</strain>
    </source>
</reference>
<dbReference type="Pfam" id="PF03432">
    <property type="entry name" value="Relaxase"/>
    <property type="match status" value="1"/>
</dbReference>
<dbReference type="AlphaFoldDB" id="A0A921I3A6"/>